<dbReference type="InterPro" id="IPR019888">
    <property type="entry name" value="Tscrpt_reg_AsnC-like"/>
</dbReference>
<dbReference type="GO" id="GO:0005829">
    <property type="term" value="C:cytosol"/>
    <property type="evidence" value="ECO:0007669"/>
    <property type="project" value="TreeGrafter"/>
</dbReference>
<dbReference type="InterPro" id="IPR019887">
    <property type="entry name" value="Tscrpt_reg_AsnC/Lrp_C"/>
</dbReference>
<evidence type="ECO:0000256" key="2">
    <source>
        <dbReference type="ARBA" id="ARBA00023125"/>
    </source>
</evidence>
<dbReference type="SUPFAM" id="SSF46785">
    <property type="entry name" value="Winged helix' DNA-binding domain"/>
    <property type="match status" value="1"/>
</dbReference>
<dbReference type="PANTHER" id="PTHR30154">
    <property type="entry name" value="LEUCINE-RESPONSIVE REGULATORY PROTEIN"/>
    <property type="match status" value="1"/>
</dbReference>
<gene>
    <name evidence="5" type="ORF">EV379_2213</name>
</gene>
<dbReference type="Pfam" id="PF01037">
    <property type="entry name" value="AsnC_trans_reg"/>
    <property type="match status" value="1"/>
</dbReference>
<comment type="caution">
    <text evidence="5">The sequence shown here is derived from an EMBL/GenBank/DDBJ whole genome shotgun (WGS) entry which is preliminary data.</text>
</comment>
<dbReference type="OrthoDB" id="4411089at2"/>
<evidence type="ECO:0000313" key="6">
    <source>
        <dbReference type="Proteomes" id="UP000291483"/>
    </source>
</evidence>
<feature type="domain" description="HTH asnC-type" evidence="4">
    <location>
        <begin position="14"/>
        <end position="75"/>
    </location>
</feature>
<evidence type="ECO:0000256" key="1">
    <source>
        <dbReference type="ARBA" id="ARBA00023015"/>
    </source>
</evidence>
<dbReference type="AlphaFoldDB" id="A0A4Q8AMR8"/>
<dbReference type="Gene3D" id="1.10.10.10">
    <property type="entry name" value="Winged helix-like DNA-binding domain superfamily/Winged helix DNA-binding domain"/>
    <property type="match status" value="1"/>
</dbReference>
<evidence type="ECO:0000259" key="4">
    <source>
        <dbReference type="PROSITE" id="PS50956"/>
    </source>
</evidence>
<reference evidence="5 6" key="1">
    <citation type="submission" date="2019-02" db="EMBL/GenBank/DDBJ databases">
        <title>Sequencing the genomes of 1000 actinobacteria strains.</title>
        <authorList>
            <person name="Klenk H.-P."/>
        </authorList>
    </citation>
    <scope>NUCLEOTIDE SEQUENCE [LARGE SCALE GENOMIC DNA]</scope>
    <source>
        <strain evidence="5 6">DSM 18319</strain>
    </source>
</reference>
<evidence type="ECO:0000313" key="5">
    <source>
        <dbReference type="EMBL" id="RZU65874.1"/>
    </source>
</evidence>
<evidence type="ECO:0000256" key="3">
    <source>
        <dbReference type="ARBA" id="ARBA00023163"/>
    </source>
</evidence>
<proteinExistence type="predicted"/>
<dbReference type="Pfam" id="PF13412">
    <property type="entry name" value="HTH_24"/>
    <property type="match status" value="1"/>
</dbReference>
<dbReference type="InterPro" id="IPR011991">
    <property type="entry name" value="ArsR-like_HTH"/>
</dbReference>
<dbReference type="CDD" id="cd00090">
    <property type="entry name" value="HTH_ARSR"/>
    <property type="match status" value="1"/>
</dbReference>
<dbReference type="InterPro" id="IPR036390">
    <property type="entry name" value="WH_DNA-bd_sf"/>
</dbReference>
<keyword evidence="6" id="KW-1185">Reference proteome</keyword>
<dbReference type="EMBL" id="SHLC01000001">
    <property type="protein sequence ID" value="RZU65874.1"/>
    <property type="molecule type" value="Genomic_DNA"/>
</dbReference>
<dbReference type="InterPro" id="IPR000485">
    <property type="entry name" value="AsnC-type_HTH_dom"/>
</dbReference>
<sequence>MARVQNDSPEFVTLDDTDRVLIAALRENSRIPNNRLAEIAGISPSTCLQRVRTLVDTGVLRRFTVDVDADALGFGMQALVSVRIRPGARDRLDTFADQLRELPQVAQYFYLAGAEDFVIHFRGRNTQDLRDFVTDHLSTQPIVASTNTSVIFDHEYGPLRG</sequence>
<dbReference type="PRINTS" id="PR00033">
    <property type="entry name" value="HTHASNC"/>
</dbReference>
<dbReference type="RefSeq" id="WP_130506157.1">
    <property type="nucleotide sequence ID" value="NZ_SHLC01000001.1"/>
</dbReference>
<keyword evidence="3" id="KW-0804">Transcription</keyword>
<dbReference type="PROSITE" id="PS50956">
    <property type="entry name" value="HTH_ASNC_2"/>
    <property type="match status" value="1"/>
</dbReference>
<dbReference type="InterPro" id="IPR036388">
    <property type="entry name" value="WH-like_DNA-bd_sf"/>
</dbReference>
<keyword evidence="1" id="KW-0805">Transcription regulation</keyword>
<name>A0A4Q8AMR8_9MICO</name>
<dbReference type="GO" id="GO:0043200">
    <property type="term" value="P:response to amino acid"/>
    <property type="evidence" value="ECO:0007669"/>
    <property type="project" value="TreeGrafter"/>
</dbReference>
<dbReference type="GO" id="GO:0043565">
    <property type="term" value="F:sequence-specific DNA binding"/>
    <property type="evidence" value="ECO:0007669"/>
    <property type="project" value="InterPro"/>
</dbReference>
<keyword evidence="2 5" id="KW-0238">DNA-binding</keyword>
<dbReference type="SUPFAM" id="SSF54909">
    <property type="entry name" value="Dimeric alpha+beta barrel"/>
    <property type="match status" value="1"/>
</dbReference>
<dbReference type="SMART" id="SM00344">
    <property type="entry name" value="HTH_ASNC"/>
    <property type="match status" value="1"/>
</dbReference>
<dbReference type="Proteomes" id="UP000291483">
    <property type="component" value="Unassembled WGS sequence"/>
</dbReference>
<accession>A0A4Q8AMR8</accession>
<protein>
    <submittedName>
        <fullName evidence="5">DNA-binding Lrp family transcriptional regulator</fullName>
    </submittedName>
</protein>
<dbReference type="PANTHER" id="PTHR30154:SF54">
    <property type="entry name" value="POSSIBLE TRANSCRIPTIONAL REGULATORY PROTEIN (PROBABLY LRP_ASNC-FAMILY)"/>
    <property type="match status" value="1"/>
</dbReference>
<dbReference type="Gene3D" id="3.30.70.920">
    <property type="match status" value="1"/>
</dbReference>
<dbReference type="InterPro" id="IPR011008">
    <property type="entry name" value="Dimeric_a/b-barrel"/>
</dbReference>
<organism evidence="5 6">
    <name type="scientific">Microterricola gilva</name>
    <dbReference type="NCBI Taxonomy" id="393267"/>
    <lineage>
        <taxon>Bacteria</taxon>
        <taxon>Bacillati</taxon>
        <taxon>Actinomycetota</taxon>
        <taxon>Actinomycetes</taxon>
        <taxon>Micrococcales</taxon>
        <taxon>Microbacteriaceae</taxon>
        <taxon>Microterricola</taxon>
    </lineage>
</organism>